<evidence type="ECO:0000259" key="13">
    <source>
        <dbReference type="PROSITE" id="PS50262"/>
    </source>
</evidence>
<dbReference type="GO" id="GO:0008142">
    <property type="term" value="F:oxysterol binding"/>
    <property type="evidence" value="ECO:0007669"/>
    <property type="project" value="InterPro"/>
</dbReference>
<dbReference type="PRINTS" id="PR01157">
    <property type="entry name" value="P2YPURNOCPTR"/>
</dbReference>
<evidence type="ECO:0000256" key="12">
    <source>
        <dbReference type="SAM" id="Phobius"/>
    </source>
</evidence>
<keyword evidence="10 15" id="KW-0675">Receptor</keyword>
<organism evidence="14 15">
    <name type="scientific">Clupea harengus</name>
    <name type="common">Atlantic herring</name>
    <dbReference type="NCBI Taxonomy" id="7950"/>
    <lineage>
        <taxon>Eukaryota</taxon>
        <taxon>Metazoa</taxon>
        <taxon>Chordata</taxon>
        <taxon>Craniata</taxon>
        <taxon>Vertebrata</taxon>
        <taxon>Euteleostomi</taxon>
        <taxon>Actinopterygii</taxon>
        <taxon>Neopterygii</taxon>
        <taxon>Teleostei</taxon>
        <taxon>Clupei</taxon>
        <taxon>Clupeiformes</taxon>
        <taxon>Clupeoidei</taxon>
        <taxon>Clupeidae</taxon>
        <taxon>Clupea</taxon>
    </lineage>
</organism>
<protein>
    <submittedName>
        <fullName evidence="15">G-protein coupled receptor 183-B</fullName>
    </submittedName>
</protein>
<feature type="transmembrane region" description="Helical" evidence="12">
    <location>
        <begin position="110"/>
        <end position="129"/>
    </location>
</feature>
<dbReference type="AlphaFoldDB" id="A0A6P8EQE2"/>
<evidence type="ECO:0000256" key="9">
    <source>
        <dbReference type="ARBA" id="ARBA00023157"/>
    </source>
</evidence>
<feature type="transmembrane region" description="Helical" evidence="12">
    <location>
        <begin position="68"/>
        <end position="89"/>
    </location>
</feature>
<dbReference type="GO" id="GO:0002250">
    <property type="term" value="P:adaptive immune response"/>
    <property type="evidence" value="ECO:0007669"/>
    <property type="project" value="UniProtKB-KW"/>
</dbReference>
<evidence type="ECO:0000256" key="6">
    <source>
        <dbReference type="ARBA" id="ARBA00023040"/>
    </source>
</evidence>
<dbReference type="InterPro" id="IPR017452">
    <property type="entry name" value="GPCR_Rhodpsn_7TM"/>
</dbReference>
<evidence type="ECO:0000256" key="2">
    <source>
        <dbReference type="ARBA" id="ARBA00022475"/>
    </source>
</evidence>
<keyword evidence="6" id="KW-0297">G-protein coupled receptor</keyword>
<dbReference type="InterPro" id="IPR047160">
    <property type="entry name" value="GP183-like"/>
</dbReference>
<keyword evidence="3 12" id="KW-0812">Transmembrane</keyword>
<feature type="transmembrane region" description="Helical" evidence="12">
    <location>
        <begin position="180"/>
        <end position="199"/>
    </location>
</feature>
<feature type="transmembrane region" description="Helical" evidence="12">
    <location>
        <begin position="277"/>
        <end position="297"/>
    </location>
</feature>
<dbReference type="CTD" id="100150688"/>
<dbReference type="PROSITE" id="PS50262">
    <property type="entry name" value="G_PROTEIN_RECEP_F1_2"/>
    <property type="match status" value="1"/>
</dbReference>
<keyword evidence="11" id="KW-0807">Transducer</keyword>
<keyword evidence="5 12" id="KW-1133">Transmembrane helix</keyword>
<dbReference type="Pfam" id="PF00001">
    <property type="entry name" value="7tm_1"/>
    <property type="match status" value="1"/>
</dbReference>
<dbReference type="PANTHER" id="PTHR24237:SF7">
    <property type="entry name" value="G-PROTEIN COUPLED RECEPTOR 183"/>
    <property type="match status" value="1"/>
</dbReference>
<keyword evidence="8 12" id="KW-0472">Membrane</keyword>
<dbReference type="SUPFAM" id="SSF81321">
    <property type="entry name" value="Family A G protein-coupled receptor-like"/>
    <property type="match status" value="1"/>
</dbReference>
<dbReference type="PRINTS" id="PR00237">
    <property type="entry name" value="GPCRRHODOPSN"/>
</dbReference>
<accession>A0A6P8EQE2</accession>
<comment type="subcellular location">
    <subcellularLocation>
        <location evidence="1">Cell membrane</location>
        <topology evidence="1">Multi-pass membrane protein</topology>
    </subcellularLocation>
</comment>
<dbReference type="OrthoDB" id="10021141at2759"/>
<keyword evidence="14" id="KW-1185">Reference proteome</keyword>
<keyword evidence="2" id="KW-1003">Cell membrane</keyword>
<dbReference type="PANTHER" id="PTHR24237">
    <property type="entry name" value="G-PROTEIN COUPLED RECEPTOR"/>
    <property type="match status" value="1"/>
</dbReference>
<dbReference type="KEGG" id="char:116218195"/>
<evidence type="ECO:0000256" key="1">
    <source>
        <dbReference type="ARBA" id="ARBA00004651"/>
    </source>
</evidence>
<dbReference type="Proteomes" id="UP000515152">
    <property type="component" value="Chromosome 21"/>
</dbReference>
<keyword evidence="9" id="KW-1015">Disulfide bond</keyword>
<keyword evidence="4" id="KW-0391">Immunity</keyword>
<evidence type="ECO:0000313" key="14">
    <source>
        <dbReference type="Proteomes" id="UP000515152"/>
    </source>
</evidence>
<gene>
    <name evidence="15" type="primary">gpr183b</name>
</gene>
<feature type="transmembrane region" description="Helical" evidence="12">
    <location>
        <begin position="232"/>
        <end position="256"/>
    </location>
</feature>
<evidence type="ECO:0000256" key="11">
    <source>
        <dbReference type="ARBA" id="ARBA00023224"/>
    </source>
</evidence>
<dbReference type="Gene3D" id="1.20.1070.10">
    <property type="entry name" value="Rhodopsin 7-helix transmembrane proteins"/>
    <property type="match status" value="1"/>
</dbReference>
<feature type="domain" description="G-protein coupled receptors family 1 profile" evidence="13">
    <location>
        <begin position="80"/>
        <end position="341"/>
    </location>
</feature>
<evidence type="ECO:0000256" key="8">
    <source>
        <dbReference type="ARBA" id="ARBA00023136"/>
    </source>
</evidence>
<evidence type="ECO:0000256" key="7">
    <source>
        <dbReference type="ARBA" id="ARBA00023130"/>
    </source>
</evidence>
<name>A0A6P8EQE2_CLUHA</name>
<sequence>MPCFTTEKIHTIPRIPIPPVETLGPFPVLHHTMLGAEVNDSDISVSDAGVNCTGLYDHRSVARVVMPLHYTLVFVLGLLGNSLALHVIWTRRVKMNATTLYSANLAASDVLFTLSLPLRALYYALGFHWPLGEVACKFTGMLFYINTYSGVNFMTCLALDRMVAMVGPRRLTRFRQIGTVRWVCVGVWVLVVGQTLPLLGMQMTREEPDGSISCMEYPSLEARAGKTLPHTLIGAVTLGYGVPVVTILVCYSVLWHKLCSVMRGNQLTERSGRSQKAMGVTAAVVLVFLVCFSPYHLNLLQYMIRKLLYEPSCAELRSFQVSLHVTVCLMNLNSCLDPFVYFFACQGYKHKVLMLLKKKPVLSNSIYTSPESSCSNHNRENRYSVRVRLNSVKGKDESL</sequence>
<evidence type="ECO:0000256" key="4">
    <source>
        <dbReference type="ARBA" id="ARBA00022859"/>
    </source>
</evidence>
<dbReference type="GO" id="GO:0005886">
    <property type="term" value="C:plasma membrane"/>
    <property type="evidence" value="ECO:0007669"/>
    <property type="project" value="UniProtKB-SubCell"/>
</dbReference>
<evidence type="ECO:0000256" key="3">
    <source>
        <dbReference type="ARBA" id="ARBA00022692"/>
    </source>
</evidence>
<keyword evidence="7" id="KW-1064">Adaptive immunity</keyword>
<evidence type="ECO:0000313" key="15">
    <source>
        <dbReference type="RefSeq" id="XP_031414606.1"/>
    </source>
</evidence>
<evidence type="ECO:0000256" key="5">
    <source>
        <dbReference type="ARBA" id="ARBA00022989"/>
    </source>
</evidence>
<feature type="transmembrane region" description="Helical" evidence="12">
    <location>
        <begin position="141"/>
        <end position="159"/>
    </location>
</feature>
<dbReference type="GeneID" id="116218195"/>
<proteinExistence type="predicted"/>
<reference evidence="15" key="1">
    <citation type="submission" date="2025-08" db="UniProtKB">
        <authorList>
            <consortium name="RefSeq"/>
        </authorList>
    </citation>
    <scope>IDENTIFICATION</scope>
</reference>
<dbReference type="GO" id="GO:0004930">
    <property type="term" value="F:G protein-coupled receptor activity"/>
    <property type="evidence" value="ECO:0007669"/>
    <property type="project" value="UniProtKB-KW"/>
</dbReference>
<dbReference type="RefSeq" id="XP_031414606.1">
    <property type="nucleotide sequence ID" value="XM_031558746.1"/>
</dbReference>
<dbReference type="FunFam" id="1.20.1070.10:FF:000017">
    <property type="entry name" value="lysophosphatidic acid receptor 4"/>
    <property type="match status" value="1"/>
</dbReference>
<dbReference type="InterPro" id="IPR000276">
    <property type="entry name" value="GPCR_Rhodpsn"/>
</dbReference>
<evidence type="ECO:0000256" key="10">
    <source>
        <dbReference type="ARBA" id="ARBA00023170"/>
    </source>
</evidence>